<dbReference type="InterPro" id="IPR036895">
    <property type="entry name" value="Uracil-DNA_glycosylase-like_sf"/>
</dbReference>
<name>W0DUI2_9GAMM</name>
<protein>
    <submittedName>
        <fullName evidence="2">DNA glycosylase</fullName>
    </submittedName>
</protein>
<dbReference type="Pfam" id="PF03167">
    <property type="entry name" value="UDG"/>
    <property type="match status" value="1"/>
</dbReference>
<dbReference type="Proteomes" id="UP000005380">
    <property type="component" value="Chromosome"/>
</dbReference>
<accession>W0DUI2</accession>
<dbReference type="AlphaFoldDB" id="W0DUI2"/>
<proteinExistence type="predicted"/>
<dbReference type="SMART" id="SM00986">
    <property type="entry name" value="UDG"/>
    <property type="match status" value="1"/>
</dbReference>
<gene>
    <name evidence="2" type="ORF">THIAE_03340</name>
</gene>
<dbReference type="STRING" id="717772.THIAE_03340"/>
<keyword evidence="3" id="KW-1185">Reference proteome</keyword>
<evidence type="ECO:0000313" key="2">
    <source>
        <dbReference type="EMBL" id="AHF00943.1"/>
    </source>
</evidence>
<reference evidence="2 3" key="1">
    <citation type="submission" date="2013-12" db="EMBL/GenBank/DDBJ databases">
        <authorList>
            <consortium name="DOE Joint Genome Institute"/>
            <person name="Kappler U."/>
            <person name="Huntemann M."/>
            <person name="Han J."/>
            <person name="Chen A."/>
            <person name="Kyrpides N."/>
            <person name="Mavromatis K."/>
            <person name="Markowitz V."/>
            <person name="Palaniappan K."/>
            <person name="Ivanova N."/>
            <person name="Schaumberg A."/>
            <person name="Pati A."/>
            <person name="Liolios K."/>
            <person name="Nordberg H.P."/>
            <person name="Cantor M.N."/>
            <person name="Hua S.X."/>
            <person name="Woyke T."/>
        </authorList>
    </citation>
    <scope>NUCLEOTIDE SEQUENCE [LARGE SCALE GENOMIC DNA]</scope>
    <source>
        <strain evidence="3">AL2</strain>
    </source>
</reference>
<dbReference type="InterPro" id="IPR026353">
    <property type="entry name" value="Hypoxan-DNA_Glyclase"/>
</dbReference>
<dbReference type="InterPro" id="IPR005122">
    <property type="entry name" value="Uracil-DNA_glycosylase-like"/>
</dbReference>
<dbReference type="EMBL" id="CP007030">
    <property type="protein sequence ID" value="AHF00943.1"/>
    <property type="molecule type" value="Genomic_DNA"/>
</dbReference>
<dbReference type="OrthoDB" id="9799921at2"/>
<dbReference type="CDD" id="cd10032">
    <property type="entry name" value="UDG-F6_HDG"/>
    <property type="match status" value="1"/>
</dbReference>
<organism evidence="2 3">
    <name type="scientific">Thiomicrospira aerophila AL3</name>
    <dbReference type="NCBI Taxonomy" id="717772"/>
    <lineage>
        <taxon>Bacteria</taxon>
        <taxon>Pseudomonadati</taxon>
        <taxon>Pseudomonadota</taxon>
        <taxon>Gammaproteobacteria</taxon>
        <taxon>Thiotrichales</taxon>
        <taxon>Piscirickettsiaceae</taxon>
        <taxon>Thiomicrospira</taxon>
    </lineage>
</organism>
<dbReference type="KEGG" id="tao:THIAE_03340"/>
<dbReference type="SMART" id="SM00987">
    <property type="entry name" value="UreE_C"/>
    <property type="match status" value="1"/>
</dbReference>
<dbReference type="InParanoid" id="W0DUI2"/>
<evidence type="ECO:0000259" key="1">
    <source>
        <dbReference type="SMART" id="SM00986"/>
    </source>
</evidence>
<feature type="domain" description="Uracil-DNA glycosylase-like" evidence="1">
    <location>
        <begin position="8"/>
        <end position="168"/>
    </location>
</feature>
<evidence type="ECO:0000313" key="3">
    <source>
        <dbReference type="Proteomes" id="UP000005380"/>
    </source>
</evidence>
<dbReference type="Gene3D" id="3.40.470.10">
    <property type="entry name" value="Uracil-DNA glycosylase-like domain"/>
    <property type="match status" value="1"/>
</dbReference>
<sequence>MHCHSLAPVLPKPAAMRVLILGSMPGEASLQAQAYYAHPRNQFWPILAQCLGVANWPDHLPARYQYLAEQGIGLWDVIAQCQRQGSLDSAIKADSISLNPILLLLEQQPNCQLIVCNGQKAGQLFKRYLAASLIENFPNIEWCVMPSTSPAYAALSFVDKYQAWQDKLINFR</sequence>
<dbReference type="RefSeq" id="WP_006459287.1">
    <property type="nucleotide sequence ID" value="NZ_CP007030.1"/>
</dbReference>
<dbReference type="NCBIfam" id="TIGR04274">
    <property type="entry name" value="hypoxanDNAglyco"/>
    <property type="match status" value="1"/>
</dbReference>
<dbReference type="HOGENOM" id="CLU_094865_0_0_6"/>
<dbReference type="SUPFAM" id="SSF52141">
    <property type="entry name" value="Uracil-DNA glycosylase-like"/>
    <property type="match status" value="1"/>
</dbReference>
<dbReference type="eggNOG" id="COG3663">
    <property type="taxonomic scope" value="Bacteria"/>
</dbReference>